<dbReference type="EMBL" id="KF121380">
    <property type="protein sequence ID" value="AIA88665.1"/>
    <property type="molecule type" value="Genomic_DNA"/>
</dbReference>
<name>A0A060C6K4_9BACI</name>
<accession>A0A060C6K4</accession>
<dbReference type="InterPro" id="IPR050309">
    <property type="entry name" value="Type-B_Carboxylest/Lipase"/>
</dbReference>
<dbReference type="SUPFAM" id="SSF53474">
    <property type="entry name" value="alpha/beta-Hydrolases"/>
    <property type="match status" value="1"/>
</dbReference>
<dbReference type="InterPro" id="IPR029058">
    <property type="entry name" value="AB_hydrolase_fold"/>
</dbReference>
<dbReference type="AlphaFoldDB" id="A0A060C6K4"/>
<feature type="domain" description="Carboxylesterase type B" evidence="1">
    <location>
        <begin position="6"/>
        <end position="72"/>
    </location>
</feature>
<proteinExistence type="predicted"/>
<sequence>MARAAGPDPWTGVRDATAFGGRCAQPATSFDGLVDNEDCLNLNVFTPARTATAGLPVIVWLHGGSYAFGDGNVDAGT</sequence>
<protein>
    <submittedName>
        <fullName evidence="2">Coesterase</fullName>
    </submittedName>
</protein>
<organism evidence="2">
    <name type="scientific">uncultured Bacillus sp</name>
    <dbReference type="NCBI Taxonomy" id="83428"/>
    <lineage>
        <taxon>Bacteria</taxon>
        <taxon>Bacillati</taxon>
        <taxon>Bacillota</taxon>
        <taxon>Bacilli</taxon>
        <taxon>Bacillales</taxon>
        <taxon>Bacillaceae</taxon>
        <taxon>Bacillus</taxon>
        <taxon>environmental samples</taxon>
    </lineage>
</organism>
<dbReference type="PANTHER" id="PTHR11559">
    <property type="entry name" value="CARBOXYLESTERASE"/>
    <property type="match status" value="1"/>
</dbReference>
<dbReference type="Gene3D" id="3.40.50.1820">
    <property type="entry name" value="alpha/beta hydrolase"/>
    <property type="match status" value="1"/>
</dbReference>
<dbReference type="InterPro" id="IPR002018">
    <property type="entry name" value="CarbesteraseB"/>
</dbReference>
<feature type="non-terminal residue" evidence="2">
    <location>
        <position position="77"/>
    </location>
</feature>
<evidence type="ECO:0000313" key="2">
    <source>
        <dbReference type="EMBL" id="AIA88665.1"/>
    </source>
</evidence>
<reference evidence="2" key="1">
    <citation type="journal article" date="2013" name="Environ. Microbiol.">
        <title>Seasonally variable intestinal metagenomes of the red palm weevil (Rhynchophorus ferrugineus).</title>
        <authorList>
            <person name="Jia S."/>
            <person name="Zhang X."/>
            <person name="Zhang G."/>
            <person name="Yin A."/>
            <person name="Zhang S."/>
            <person name="Li F."/>
            <person name="Wang L."/>
            <person name="Zhao D."/>
            <person name="Yun Q."/>
            <person name="Tala"/>
            <person name="Wang J."/>
            <person name="Sun G."/>
            <person name="Baabdullah M."/>
            <person name="Yu X."/>
            <person name="Hu S."/>
            <person name="Al-Mssallem I.S."/>
            <person name="Yu J."/>
        </authorList>
    </citation>
    <scope>NUCLEOTIDE SEQUENCE</scope>
</reference>
<dbReference type="Pfam" id="PF00135">
    <property type="entry name" value="COesterase"/>
    <property type="match status" value="1"/>
</dbReference>
<evidence type="ECO:0000259" key="1">
    <source>
        <dbReference type="Pfam" id="PF00135"/>
    </source>
</evidence>